<evidence type="ECO:0000313" key="3">
    <source>
        <dbReference type="Proteomes" id="UP000198553"/>
    </source>
</evidence>
<dbReference type="Proteomes" id="UP000198553">
    <property type="component" value="Unassembled WGS sequence"/>
</dbReference>
<organism evidence="2 3">
    <name type="scientific">Mesobacillus persicus</name>
    <dbReference type="NCBI Taxonomy" id="930146"/>
    <lineage>
        <taxon>Bacteria</taxon>
        <taxon>Bacillati</taxon>
        <taxon>Bacillota</taxon>
        <taxon>Bacilli</taxon>
        <taxon>Bacillales</taxon>
        <taxon>Bacillaceae</taxon>
        <taxon>Mesobacillus</taxon>
    </lineage>
</organism>
<accession>A0A1H7WK80</accession>
<evidence type="ECO:0000259" key="1">
    <source>
        <dbReference type="Pfam" id="PF26372"/>
    </source>
</evidence>
<dbReference type="AlphaFoldDB" id="A0A1H7WK80"/>
<dbReference type="Pfam" id="PF26372">
    <property type="entry name" value="DUF8096"/>
    <property type="match status" value="1"/>
</dbReference>
<name>A0A1H7WK80_9BACI</name>
<dbReference type="RefSeq" id="WP_090740710.1">
    <property type="nucleotide sequence ID" value="NZ_FOBW01000001.1"/>
</dbReference>
<dbReference type="EMBL" id="FOBW01000001">
    <property type="protein sequence ID" value="SEM21535.1"/>
    <property type="molecule type" value="Genomic_DNA"/>
</dbReference>
<sequence length="57" mass="6749">MDQEKPEYDLDKIYDYNEYPDKVSGRCDNCGNALFNSSVKNFVFIRECRECGMKKQI</sequence>
<protein>
    <recommendedName>
        <fullName evidence="1">DUF8096 domain-containing protein</fullName>
    </recommendedName>
</protein>
<reference evidence="3" key="1">
    <citation type="submission" date="2016-10" db="EMBL/GenBank/DDBJ databases">
        <authorList>
            <person name="Varghese N."/>
            <person name="Submissions S."/>
        </authorList>
    </citation>
    <scope>NUCLEOTIDE SEQUENCE [LARGE SCALE GENOMIC DNA]</scope>
    <source>
        <strain evidence="3">B48,IBRC-M 10115,DSM 25386,CECT 8001</strain>
    </source>
</reference>
<keyword evidence="3" id="KW-1185">Reference proteome</keyword>
<gene>
    <name evidence="2" type="ORF">SAMN05192533_101448</name>
</gene>
<feature type="domain" description="DUF8096" evidence="1">
    <location>
        <begin position="12"/>
        <end position="55"/>
    </location>
</feature>
<proteinExistence type="predicted"/>
<evidence type="ECO:0000313" key="2">
    <source>
        <dbReference type="EMBL" id="SEM21535.1"/>
    </source>
</evidence>
<dbReference type="InterPro" id="IPR058409">
    <property type="entry name" value="DUF8096"/>
</dbReference>